<comment type="subunit">
    <text evidence="9">Component of the dolichol-phosphate mannose (DPM) synthase complex composed of DPM1, DPM2 and DPM3; in the complex interacts directly with DPM3. Component of the glycosylphosphatidylinositol-N-acetylglucosaminyltransferase (GPI-GnT) complex composed at least by PIGA, PIGC, PIGH, PIGP, PIGQ, PIGY and DPM2. Interacts with PIGA, PIGC and PIGQ.</text>
</comment>
<dbReference type="GO" id="GO:0006506">
    <property type="term" value="P:GPI anchor biosynthetic process"/>
    <property type="evidence" value="ECO:0007669"/>
    <property type="project" value="TreeGrafter"/>
</dbReference>
<comment type="function">
    <text evidence="10">Regulatory subunit of the dolichol-phosphate mannose (DPM) synthase complex; essential for the ER localization.</text>
</comment>
<evidence type="ECO:0000313" key="12">
    <source>
        <dbReference type="Proteomes" id="UP000678393"/>
    </source>
</evidence>
<dbReference type="GO" id="GO:0180047">
    <property type="term" value="P:dolichol phosphate mannose biosynthetic process"/>
    <property type="evidence" value="ECO:0007669"/>
    <property type="project" value="InterPro"/>
</dbReference>
<dbReference type="PANTHER" id="PTHR15039:SF11">
    <property type="entry name" value="DOLICHOL PHOSPHATE-MANNOSE BIOSYNTHESIS REGULATORY PROTEIN"/>
    <property type="match status" value="1"/>
</dbReference>
<keyword evidence="5 10" id="KW-0256">Endoplasmic reticulum</keyword>
<comment type="subcellular location">
    <subcellularLocation>
        <location evidence="1 10">Endoplasmic reticulum membrane</location>
        <topology evidence="1 10">Multi-pass membrane protein</topology>
    </subcellularLocation>
</comment>
<keyword evidence="4 10" id="KW-0812">Transmembrane</keyword>
<comment type="caution">
    <text evidence="11">The sequence shown here is derived from an EMBL/GenBank/DDBJ whole genome shotgun (WGS) entry which is preliminary data.</text>
</comment>
<dbReference type="Pfam" id="PF07297">
    <property type="entry name" value="DPM2"/>
    <property type="match status" value="1"/>
</dbReference>
<evidence type="ECO:0000313" key="11">
    <source>
        <dbReference type="EMBL" id="CAG5115918.1"/>
    </source>
</evidence>
<evidence type="ECO:0000256" key="4">
    <source>
        <dbReference type="ARBA" id="ARBA00022692"/>
    </source>
</evidence>
<protein>
    <recommendedName>
        <fullName evidence="3 10">Dolichol phosphate-mannose biosynthesis regulatory protein</fullName>
    </recommendedName>
</protein>
<organism evidence="11 12">
    <name type="scientific">Candidula unifasciata</name>
    <dbReference type="NCBI Taxonomy" id="100452"/>
    <lineage>
        <taxon>Eukaryota</taxon>
        <taxon>Metazoa</taxon>
        <taxon>Spiralia</taxon>
        <taxon>Lophotrochozoa</taxon>
        <taxon>Mollusca</taxon>
        <taxon>Gastropoda</taxon>
        <taxon>Heterobranchia</taxon>
        <taxon>Euthyneura</taxon>
        <taxon>Panpulmonata</taxon>
        <taxon>Eupulmonata</taxon>
        <taxon>Stylommatophora</taxon>
        <taxon>Helicina</taxon>
        <taxon>Helicoidea</taxon>
        <taxon>Geomitridae</taxon>
        <taxon>Candidula</taxon>
    </lineage>
</organism>
<evidence type="ECO:0000256" key="2">
    <source>
        <dbReference type="ARBA" id="ARBA00005478"/>
    </source>
</evidence>
<dbReference type="OrthoDB" id="311279at2759"/>
<evidence type="ECO:0000256" key="9">
    <source>
        <dbReference type="ARBA" id="ARBA00046896"/>
    </source>
</evidence>
<dbReference type="GO" id="GO:0033185">
    <property type="term" value="C:dolichol-phosphate-mannose synthase complex"/>
    <property type="evidence" value="ECO:0007669"/>
    <property type="project" value="TreeGrafter"/>
</dbReference>
<proteinExistence type="inferred from homology"/>
<dbReference type="GO" id="GO:0005789">
    <property type="term" value="C:endoplasmic reticulum membrane"/>
    <property type="evidence" value="ECO:0007669"/>
    <property type="project" value="UniProtKB-SubCell"/>
</dbReference>
<gene>
    <name evidence="11" type="ORF">CUNI_LOCUS1476</name>
</gene>
<keyword evidence="12" id="KW-1185">Reference proteome</keyword>
<name>A0A8S3YHR4_9EUPU</name>
<dbReference type="EMBL" id="CAJHNH020000182">
    <property type="protein sequence ID" value="CAG5115918.1"/>
    <property type="molecule type" value="Genomic_DNA"/>
</dbReference>
<sequence length="83" mass="9081">MPAPGLDQAAGWGLVSLAGFLFTYYSIWVIVLPFVEPDQVIHHFFLPRIYAIAGPLLAGVTALALISVFVLYVTFTPKKSKQS</sequence>
<dbReference type="GO" id="GO:0030234">
    <property type="term" value="F:enzyme regulator activity"/>
    <property type="evidence" value="ECO:0007669"/>
    <property type="project" value="UniProtKB-UniRule"/>
</dbReference>
<evidence type="ECO:0000256" key="1">
    <source>
        <dbReference type="ARBA" id="ARBA00004477"/>
    </source>
</evidence>
<dbReference type="AlphaFoldDB" id="A0A8S3YHR4"/>
<evidence type="ECO:0000256" key="3">
    <source>
        <dbReference type="ARBA" id="ARBA00018157"/>
    </source>
</evidence>
<comment type="pathway">
    <text evidence="10">Protein modification; protein glycosylation.</text>
</comment>
<evidence type="ECO:0000256" key="7">
    <source>
        <dbReference type="ARBA" id="ARBA00023136"/>
    </source>
</evidence>
<comment type="function">
    <text evidence="8">Regulates the biosynthesis of dolichol phosphate-mannose. Regulatory subunit of the dolichol-phosphate mannose (DPM) synthase complex; essential for the ER localization and stable expression of DPM1. Part of the glycosylphosphatidylinositol-N-acetylglucosaminyltransferase (GPI-GnT) complex that catalyzes the transfer of N-acetylglucosamine from UDP-N-acetylglucosamine to phosphatidylinositol and participates in the first step of GPI biosynthesis. May act by regulating the GPI-GNT complex.</text>
</comment>
<reference evidence="11" key="1">
    <citation type="submission" date="2021-04" db="EMBL/GenBank/DDBJ databases">
        <authorList>
            <consortium name="Molecular Ecology Group"/>
        </authorList>
    </citation>
    <scope>NUCLEOTIDE SEQUENCE</scope>
</reference>
<feature type="transmembrane region" description="Helical" evidence="10">
    <location>
        <begin position="52"/>
        <end position="75"/>
    </location>
</feature>
<evidence type="ECO:0000256" key="8">
    <source>
        <dbReference type="ARBA" id="ARBA00045174"/>
    </source>
</evidence>
<feature type="transmembrane region" description="Helical" evidence="10">
    <location>
        <begin position="12"/>
        <end position="32"/>
    </location>
</feature>
<comment type="similarity">
    <text evidence="2 10">Belongs to the DPM2 family.</text>
</comment>
<evidence type="ECO:0000256" key="10">
    <source>
        <dbReference type="RuleBase" id="RU365084"/>
    </source>
</evidence>
<accession>A0A8S3YHR4</accession>
<dbReference type="InterPro" id="IPR009914">
    <property type="entry name" value="DPM2"/>
</dbReference>
<dbReference type="PANTHER" id="PTHR15039">
    <property type="entry name" value="DOLICHOL PHOSPHATE-MANNOSE BIOSYNTHESIS REGULATORY PROTEIN"/>
    <property type="match status" value="1"/>
</dbReference>
<evidence type="ECO:0000256" key="6">
    <source>
        <dbReference type="ARBA" id="ARBA00022989"/>
    </source>
</evidence>
<evidence type="ECO:0000256" key="5">
    <source>
        <dbReference type="ARBA" id="ARBA00022824"/>
    </source>
</evidence>
<keyword evidence="6 10" id="KW-1133">Transmembrane helix</keyword>
<dbReference type="Proteomes" id="UP000678393">
    <property type="component" value="Unassembled WGS sequence"/>
</dbReference>
<keyword evidence="7 10" id="KW-0472">Membrane</keyword>